<evidence type="ECO:0000256" key="6">
    <source>
        <dbReference type="PROSITE-ProRule" id="PRU00108"/>
    </source>
</evidence>
<dbReference type="GO" id="GO:0005634">
    <property type="term" value="C:nucleus"/>
    <property type="evidence" value="ECO:0007669"/>
    <property type="project" value="UniProtKB-SubCell"/>
</dbReference>
<evidence type="ECO:0000256" key="1">
    <source>
        <dbReference type="ARBA" id="ARBA00004123"/>
    </source>
</evidence>
<evidence type="ECO:0000313" key="13">
    <source>
        <dbReference type="Proteomes" id="UP000019118"/>
    </source>
</evidence>
<feature type="region of interest" description="Disordered" evidence="9">
    <location>
        <begin position="151"/>
        <end position="193"/>
    </location>
</feature>
<comment type="similarity">
    <text evidence="8">Belongs to the POU transcription factor family.</text>
</comment>
<feature type="compositionally biased region" description="Basic and acidic residues" evidence="9">
    <location>
        <begin position="18"/>
        <end position="31"/>
    </location>
</feature>
<reference evidence="13" key="1">
    <citation type="journal article" date="2013" name="Genome Biol.">
        <title>Draft genome of the mountain pine beetle, Dendroctonus ponderosae Hopkins, a major forest pest.</title>
        <authorList>
            <person name="Keeling C.I."/>
            <person name="Yuen M.M."/>
            <person name="Liao N.Y."/>
            <person name="Docking T.R."/>
            <person name="Chan S.K."/>
            <person name="Taylor G.A."/>
            <person name="Palmquist D.L."/>
            <person name="Jackman S.D."/>
            <person name="Nguyen A."/>
            <person name="Li M."/>
            <person name="Henderson H."/>
            <person name="Janes J.K."/>
            <person name="Zhao Y."/>
            <person name="Pandoh P."/>
            <person name="Moore R."/>
            <person name="Sperling F.A."/>
            <person name="Huber D.P."/>
            <person name="Birol I."/>
            <person name="Jones S.J."/>
            <person name="Bohlmann J."/>
        </authorList>
    </citation>
    <scope>NUCLEOTIDE SEQUENCE</scope>
</reference>
<keyword evidence="2 6" id="KW-0238">DNA-binding</keyword>
<proteinExistence type="inferred from homology"/>
<dbReference type="GO" id="GO:0001228">
    <property type="term" value="F:DNA-binding transcription activator activity, RNA polymerase II-specific"/>
    <property type="evidence" value="ECO:0007669"/>
    <property type="project" value="UniProtKB-ARBA"/>
</dbReference>
<dbReference type="InterPro" id="IPR017970">
    <property type="entry name" value="Homeobox_CS"/>
</dbReference>
<evidence type="ECO:0000256" key="5">
    <source>
        <dbReference type="ARBA" id="ARBA00023242"/>
    </source>
</evidence>
<dbReference type="InterPro" id="IPR050255">
    <property type="entry name" value="POU_domain_TF"/>
</dbReference>
<evidence type="ECO:0000256" key="7">
    <source>
        <dbReference type="RuleBase" id="RU000682"/>
    </source>
</evidence>
<dbReference type="PROSITE" id="PS50071">
    <property type="entry name" value="HOMEOBOX_2"/>
    <property type="match status" value="1"/>
</dbReference>
<keyword evidence="5 6" id="KW-0539">Nucleus</keyword>
<evidence type="ECO:0000256" key="2">
    <source>
        <dbReference type="ARBA" id="ARBA00023125"/>
    </source>
</evidence>
<dbReference type="PROSITE" id="PS00465">
    <property type="entry name" value="POU_2"/>
    <property type="match status" value="1"/>
</dbReference>
<dbReference type="Pfam" id="PF00046">
    <property type="entry name" value="Homeodomain"/>
    <property type="match status" value="1"/>
</dbReference>
<protein>
    <recommendedName>
        <fullName evidence="8">POU domain protein</fullName>
    </recommendedName>
</protein>
<feature type="region of interest" description="Disordered" evidence="9">
    <location>
        <begin position="308"/>
        <end position="329"/>
    </location>
</feature>
<dbReference type="FunFam" id="1.10.10.60:FF:000005">
    <property type="entry name" value="POU domain protein"/>
    <property type="match status" value="1"/>
</dbReference>
<dbReference type="PRINTS" id="PR00028">
    <property type="entry name" value="POUDOMAIN"/>
</dbReference>
<dbReference type="PANTHER" id="PTHR11636">
    <property type="entry name" value="POU DOMAIN"/>
    <property type="match status" value="1"/>
</dbReference>
<dbReference type="FunFam" id="1.10.260.40:FF:000001">
    <property type="entry name" value="POU domain protein"/>
    <property type="match status" value="1"/>
</dbReference>
<feature type="domain" description="Homeobox" evidence="10">
    <location>
        <begin position="322"/>
        <end position="382"/>
    </location>
</feature>
<evidence type="ECO:0000256" key="8">
    <source>
        <dbReference type="RuleBase" id="RU361194"/>
    </source>
</evidence>
<dbReference type="InterPro" id="IPR009057">
    <property type="entry name" value="Homeodomain-like_sf"/>
</dbReference>
<keyword evidence="3 6" id="KW-0371">Homeobox</keyword>
<dbReference type="InterPro" id="IPR001356">
    <property type="entry name" value="HD"/>
</dbReference>
<keyword evidence="4 8" id="KW-0804">Transcription</keyword>
<dbReference type="GO" id="GO:0048813">
    <property type="term" value="P:dendrite morphogenesis"/>
    <property type="evidence" value="ECO:0007669"/>
    <property type="project" value="UniProtKB-ARBA"/>
</dbReference>
<evidence type="ECO:0000259" key="11">
    <source>
        <dbReference type="PROSITE" id="PS51179"/>
    </source>
</evidence>
<dbReference type="EnsemblMetazoa" id="XM_019907296.1">
    <property type="protein sequence ID" value="XP_019762855.1"/>
    <property type="gene ID" value="LOC109539514"/>
</dbReference>
<organism evidence="12 13">
    <name type="scientific">Dendroctonus ponderosae</name>
    <name type="common">Mountain pine beetle</name>
    <dbReference type="NCBI Taxonomy" id="77166"/>
    <lineage>
        <taxon>Eukaryota</taxon>
        <taxon>Metazoa</taxon>
        <taxon>Ecdysozoa</taxon>
        <taxon>Arthropoda</taxon>
        <taxon>Hexapoda</taxon>
        <taxon>Insecta</taxon>
        <taxon>Pterygota</taxon>
        <taxon>Neoptera</taxon>
        <taxon>Endopterygota</taxon>
        <taxon>Coleoptera</taxon>
        <taxon>Polyphaga</taxon>
        <taxon>Cucujiformia</taxon>
        <taxon>Curculionidae</taxon>
        <taxon>Scolytinae</taxon>
        <taxon>Dendroctonus</taxon>
    </lineage>
</organism>
<feature type="compositionally biased region" description="Low complexity" evidence="9">
    <location>
        <begin position="59"/>
        <end position="74"/>
    </location>
</feature>
<reference evidence="12" key="2">
    <citation type="submission" date="2024-08" db="UniProtKB">
        <authorList>
            <consortium name="EnsemblMetazoa"/>
        </authorList>
    </citation>
    <scope>IDENTIFICATION</scope>
</reference>
<evidence type="ECO:0000313" key="12">
    <source>
        <dbReference type="EnsemblMetazoa" id="XP_019762855.1"/>
    </source>
</evidence>
<evidence type="ECO:0000259" key="10">
    <source>
        <dbReference type="PROSITE" id="PS50071"/>
    </source>
</evidence>
<dbReference type="GO" id="GO:0002805">
    <property type="term" value="P:regulation of antimicrobial peptide biosynthetic process"/>
    <property type="evidence" value="ECO:0007669"/>
    <property type="project" value="UniProtKB-ARBA"/>
</dbReference>
<dbReference type="InterPro" id="IPR000327">
    <property type="entry name" value="POU_dom"/>
</dbReference>
<dbReference type="Gene3D" id="1.10.10.60">
    <property type="entry name" value="Homeodomain-like"/>
    <property type="match status" value="1"/>
</dbReference>
<dbReference type="PROSITE" id="PS00027">
    <property type="entry name" value="HOMEOBOX_1"/>
    <property type="match status" value="1"/>
</dbReference>
<dbReference type="Gene3D" id="1.10.260.40">
    <property type="entry name" value="lambda repressor-like DNA-binding domains"/>
    <property type="match status" value="1"/>
</dbReference>
<sequence length="421" mass="46606">MLKARFVSDGNNNDECSVDERSEISENHSDNLDDNSVDSDRDGALNLVTAQADQPRLPAPNSSNNTPNADATSSNLTAALGNLSGMFGHNFPDVQNMLSSLQAFHNPQAIQQLHQFAMMQAAGPSLNHAQLIFYNQVQQLAQAAQQLQHIQKAQEQTSHQQQQTHHHQLNQAMPSSSQIAHVVQNPTSPPINHNIPANIRSPNAPGSGMSTAQQMNTQARLLEAISDETQPKLEELEQFAKTFKQRRIKLGFTQGDVGLAMGKLYGNDFSQTTISRFEALNLSFKNMCKLKPLLHKWLEDADSSMANPGALSNPMATPETIGRRRKKRTSIETTVRLALEKAFMRNPKPTSEEISMLADSLGMEKEVVRVWFCNRRQKEKRINPPPAAMGSPPNGSGMYSPLALVTSNHQNYNPNLMIKQE</sequence>
<feature type="DNA-binding region" description="Homeobox" evidence="6">
    <location>
        <begin position="324"/>
        <end position="383"/>
    </location>
</feature>
<dbReference type="AlphaFoldDB" id="A0AAR5PPA9"/>
<evidence type="ECO:0000256" key="9">
    <source>
        <dbReference type="SAM" id="MobiDB-lite"/>
    </source>
</evidence>
<dbReference type="Pfam" id="PF00157">
    <property type="entry name" value="Pou"/>
    <property type="match status" value="1"/>
</dbReference>
<dbReference type="SUPFAM" id="SSF47413">
    <property type="entry name" value="lambda repressor-like DNA-binding domains"/>
    <property type="match status" value="1"/>
</dbReference>
<dbReference type="SMART" id="SM00352">
    <property type="entry name" value="POU"/>
    <property type="match status" value="1"/>
</dbReference>
<name>A0AAR5PPA9_DENPD</name>
<dbReference type="InterPro" id="IPR013847">
    <property type="entry name" value="POU"/>
</dbReference>
<accession>A0AAR5PPA9</accession>
<keyword evidence="13" id="KW-1185">Reference proteome</keyword>
<dbReference type="Proteomes" id="UP000019118">
    <property type="component" value="Unassembled WGS sequence"/>
</dbReference>
<dbReference type="PROSITE" id="PS00035">
    <property type="entry name" value="POU_1"/>
    <property type="match status" value="1"/>
</dbReference>
<dbReference type="PROSITE" id="PS51179">
    <property type="entry name" value="POU_3"/>
    <property type="match status" value="1"/>
</dbReference>
<comment type="subcellular location">
    <subcellularLocation>
        <location evidence="1 6 7">Nucleus</location>
    </subcellularLocation>
</comment>
<feature type="region of interest" description="Disordered" evidence="9">
    <location>
        <begin position="1"/>
        <end position="74"/>
    </location>
</feature>
<dbReference type="SMART" id="SM00389">
    <property type="entry name" value="HOX"/>
    <property type="match status" value="1"/>
</dbReference>
<dbReference type="CDD" id="cd00086">
    <property type="entry name" value="homeodomain"/>
    <property type="match status" value="1"/>
</dbReference>
<dbReference type="SUPFAM" id="SSF46689">
    <property type="entry name" value="Homeodomain-like"/>
    <property type="match status" value="1"/>
</dbReference>
<feature type="domain" description="POU-specific" evidence="11">
    <location>
        <begin position="228"/>
        <end position="302"/>
    </location>
</feature>
<dbReference type="InterPro" id="IPR010982">
    <property type="entry name" value="Lambda_DNA-bd_dom_sf"/>
</dbReference>
<evidence type="ECO:0000256" key="4">
    <source>
        <dbReference type="ARBA" id="ARBA00023163"/>
    </source>
</evidence>
<dbReference type="GO" id="GO:0050793">
    <property type="term" value="P:regulation of developmental process"/>
    <property type="evidence" value="ECO:0007669"/>
    <property type="project" value="UniProtKB-ARBA"/>
</dbReference>
<feature type="compositionally biased region" description="Low complexity" evidence="9">
    <location>
        <begin position="151"/>
        <end position="163"/>
    </location>
</feature>
<dbReference type="PANTHER" id="PTHR11636:SF76">
    <property type="entry name" value="PROTEIN NUBBIN"/>
    <property type="match status" value="1"/>
</dbReference>
<dbReference type="GO" id="GO:0000978">
    <property type="term" value="F:RNA polymerase II cis-regulatory region sequence-specific DNA binding"/>
    <property type="evidence" value="ECO:0007669"/>
    <property type="project" value="TreeGrafter"/>
</dbReference>
<evidence type="ECO:0000256" key="3">
    <source>
        <dbReference type="ARBA" id="ARBA00023155"/>
    </source>
</evidence>